<name>A0ABR8NQD8_9MICO</name>
<evidence type="ECO:0000313" key="2">
    <source>
        <dbReference type="EMBL" id="MBD3941977.1"/>
    </source>
</evidence>
<reference evidence="2 3" key="1">
    <citation type="submission" date="2020-09" db="EMBL/GenBank/DDBJ databases">
        <title>Isolation and identification of active actinomycetes.</title>
        <authorList>
            <person name="Li X."/>
        </authorList>
    </citation>
    <scope>NUCLEOTIDE SEQUENCE [LARGE SCALE GENOMIC DNA]</scope>
    <source>
        <strain evidence="2 3">NEAU-LLC</strain>
    </source>
</reference>
<keyword evidence="3" id="KW-1185">Reference proteome</keyword>
<evidence type="ECO:0000313" key="3">
    <source>
        <dbReference type="Proteomes" id="UP000598426"/>
    </source>
</evidence>
<accession>A0ABR8NQD8</accession>
<dbReference type="SUPFAM" id="SSF46955">
    <property type="entry name" value="Putative DNA-binding domain"/>
    <property type="match status" value="1"/>
</dbReference>
<gene>
    <name evidence="2" type="ORF">IF188_09745</name>
</gene>
<dbReference type="Gene3D" id="1.10.1660.10">
    <property type="match status" value="1"/>
</dbReference>
<sequence length="65" mass="7293">MASRDLIPTAEAAEVLGVNRSTLIRWVQKGRLAPAMTVPGYRGHFLFDPDEIDRLVAEREERIAS</sequence>
<dbReference type="InterPro" id="IPR010093">
    <property type="entry name" value="SinI_DNA-bd"/>
</dbReference>
<evidence type="ECO:0000259" key="1">
    <source>
        <dbReference type="Pfam" id="PF12728"/>
    </source>
</evidence>
<dbReference type="InterPro" id="IPR009061">
    <property type="entry name" value="DNA-bd_dom_put_sf"/>
</dbReference>
<dbReference type="Proteomes" id="UP000598426">
    <property type="component" value="Unassembled WGS sequence"/>
</dbReference>
<organism evidence="2 3">
    <name type="scientific">Microbacterium helvum</name>
    <dbReference type="NCBI Taxonomy" id="2773713"/>
    <lineage>
        <taxon>Bacteria</taxon>
        <taxon>Bacillati</taxon>
        <taxon>Actinomycetota</taxon>
        <taxon>Actinomycetes</taxon>
        <taxon>Micrococcales</taxon>
        <taxon>Microbacteriaceae</taxon>
        <taxon>Microbacterium</taxon>
    </lineage>
</organism>
<feature type="domain" description="Helix-turn-helix" evidence="1">
    <location>
        <begin position="9"/>
        <end position="59"/>
    </location>
</feature>
<protein>
    <submittedName>
        <fullName evidence="2">Helix-turn-helix domain-containing protein</fullName>
    </submittedName>
</protein>
<proteinExistence type="predicted"/>
<comment type="caution">
    <text evidence="2">The sequence shown here is derived from an EMBL/GenBank/DDBJ whole genome shotgun (WGS) entry which is preliminary data.</text>
</comment>
<dbReference type="NCBIfam" id="TIGR01764">
    <property type="entry name" value="excise"/>
    <property type="match status" value="1"/>
</dbReference>
<dbReference type="Pfam" id="PF12728">
    <property type="entry name" value="HTH_17"/>
    <property type="match status" value="1"/>
</dbReference>
<dbReference type="RefSeq" id="WP_191171591.1">
    <property type="nucleotide sequence ID" value="NZ_JACXZS010000005.1"/>
</dbReference>
<dbReference type="EMBL" id="JACXZS010000005">
    <property type="protein sequence ID" value="MBD3941977.1"/>
    <property type="molecule type" value="Genomic_DNA"/>
</dbReference>
<dbReference type="InterPro" id="IPR041657">
    <property type="entry name" value="HTH_17"/>
</dbReference>